<reference evidence="1 2" key="1">
    <citation type="submission" date="2020-11" db="EMBL/GenBank/DDBJ databases">
        <title>Algicoccus daihaiensis sp.nov., isolated from Daihai Lake in Inner Mongolia.</title>
        <authorList>
            <person name="Kai J."/>
        </authorList>
    </citation>
    <scope>NUCLEOTIDE SEQUENCE [LARGE SCALE GENOMIC DNA]</scope>
    <source>
        <strain evidence="2">f23</strain>
    </source>
</reference>
<protein>
    <submittedName>
        <fullName evidence="1">UPF0280 family protein</fullName>
    </submittedName>
</protein>
<evidence type="ECO:0000313" key="2">
    <source>
        <dbReference type="Proteomes" id="UP000831607"/>
    </source>
</evidence>
<evidence type="ECO:0000313" key="1">
    <source>
        <dbReference type="EMBL" id="UOD50136.1"/>
    </source>
</evidence>
<dbReference type="EMBL" id="CP063982">
    <property type="protein sequence ID" value="UOD50136.1"/>
    <property type="molecule type" value="Genomic_DNA"/>
</dbReference>
<dbReference type="SUPFAM" id="SSF143631">
    <property type="entry name" value="ApbE-like"/>
    <property type="match status" value="1"/>
</dbReference>
<name>A0ABY4AIL9_9BURK</name>
<organism evidence="1 2">
    <name type="scientific">Orrella daihaiensis</name>
    <dbReference type="NCBI Taxonomy" id="2782176"/>
    <lineage>
        <taxon>Bacteria</taxon>
        <taxon>Pseudomonadati</taxon>
        <taxon>Pseudomonadota</taxon>
        <taxon>Betaproteobacteria</taxon>
        <taxon>Burkholderiales</taxon>
        <taxon>Alcaligenaceae</taxon>
        <taxon>Orrella</taxon>
    </lineage>
</organism>
<dbReference type="RefSeq" id="WP_243478532.1">
    <property type="nucleotide sequence ID" value="NZ_CP063982.1"/>
</dbReference>
<gene>
    <name evidence="1" type="ORF">DHf2319_11940</name>
</gene>
<accession>A0ABY4AIL9</accession>
<keyword evidence="2" id="KW-1185">Reference proteome</keyword>
<dbReference type="NCBIfam" id="NF003322">
    <property type="entry name" value="PRK04334.1-2"/>
    <property type="match status" value="1"/>
</dbReference>
<proteinExistence type="predicted"/>
<dbReference type="Gene3D" id="3.10.520.10">
    <property type="entry name" value="ApbE-like domains"/>
    <property type="match status" value="1"/>
</dbReference>
<dbReference type="PIRSF" id="PIRSF006421">
    <property type="entry name" value="UCP006421"/>
    <property type="match status" value="1"/>
</dbReference>
<sequence>MGPMFETLPGNRLHMQHGPIDLIVQAEGDPIAVQAAHEEAQRLFKEVLPTLVTELVLLRQPVDPSRPNPMIGPVAKRMWLACRPFAHRDFITPMAAVAGSVAQHILAPYQRSGIDRAWVNNGGDIALHLTANTRLRLGLFSDLTSVLPVIMQARLPALDAMATIVADTGIGGVATSGWAGRSHSLGIADSVTVFAESSALADAGATMIANAVDVEDELIVRRPANLLSDDTDLGDHLVTVGVPRLAPEKVAVALARGKAVAQNYVDAGILQSVVLVCQSQVVSVSQIVQSMGEEALCQA</sequence>
<dbReference type="Proteomes" id="UP000831607">
    <property type="component" value="Chromosome"/>
</dbReference>
<dbReference type="InterPro" id="IPR007183">
    <property type="entry name" value="UPF0280"/>
</dbReference>
<dbReference type="InterPro" id="IPR003374">
    <property type="entry name" value="ApbE-like_sf"/>
</dbReference>